<name>A0A024QGQ1_9BACI</name>
<dbReference type="RefSeq" id="WP_031335424.1">
    <property type="nucleotide sequence ID" value="NZ_BNER01000005.1"/>
</dbReference>
<organism evidence="1 2">
    <name type="scientific">Virgibacillus massiliensis</name>
    <dbReference type="NCBI Taxonomy" id="1462526"/>
    <lineage>
        <taxon>Bacteria</taxon>
        <taxon>Bacillati</taxon>
        <taxon>Bacillota</taxon>
        <taxon>Bacilli</taxon>
        <taxon>Bacillales</taxon>
        <taxon>Bacillaceae</taxon>
        <taxon>Virgibacillus</taxon>
    </lineage>
</organism>
<accession>A0A024QGQ1</accession>
<evidence type="ECO:0000313" key="2">
    <source>
        <dbReference type="Proteomes" id="UP000028875"/>
    </source>
</evidence>
<dbReference type="EMBL" id="CCDP010000003">
    <property type="protein sequence ID" value="CDQ41733.1"/>
    <property type="molecule type" value="Genomic_DNA"/>
</dbReference>
<evidence type="ECO:0000313" key="1">
    <source>
        <dbReference type="EMBL" id="CDQ41733.1"/>
    </source>
</evidence>
<dbReference type="OrthoDB" id="2704796at2"/>
<reference evidence="2" key="2">
    <citation type="submission" date="2014-05" db="EMBL/GenBank/DDBJ databases">
        <title>Draft genome sequence of Virgibacillus massiliensis Vm-5.</title>
        <authorList>
            <person name="Khelaifia S."/>
            <person name="Croce O."/>
            <person name="Lagier J.C."/>
            <person name="Raoult D."/>
        </authorList>
    </citation>
    <scope>NUCLEOTIDE SEQUENCE [LARGE SCALE GENOMIC DNA]</scope>
    <source>
        <strain evidence="2">Vm-5</strain>
    </source>
</reference>
<dbReference type="Gene3D" id="3.10.450.130">
    <property type="entry name" value="folded 79 residue fragment of lin0334 like domains"/>
    <property type="match status" value="1"/>
</dbReference>
<dbReference type="Proteomes" id="UP000028875">
    <property type="component" value="Unassembled WGS sequence"/>
</dbReference>
<dbReference type="eggNOG" id="ENOG5032YSI">
    <property type="taxonomic scope" value="Bacteria"/>
</dbReference>
<dbReference type="STRING" id="1462526.BN990_04110"/>
<reference evidence="1 2" key="1">
    <citation type="submission" date="2014-03" db="EMBL/GenBank/DDBJ databases">
        <authorList>
            <person name="Urmite Genomes U."/>
        </authorList>
    </citation>
    <scope>NUCLEOTIDE SEQUENCE [LARGE SCALE GENOMIC DNA]</scope>
    <source>
        <strain evidence="1 2">Vm-5</strain>
    </source>
</reference>
<comment type="caution">
    <text evidence="1">The sequence shown here is derived from an EMBL/GenBank/DDBJ whole genome shotgun (WGS) entry which is preliminary data.</text>
</comment>
<dbReference type="AlphaFoldDB" id="A0A024QGQ1"/>
<protein>
    <recommendedName>
        <fullName evidence="3">DUF1433 domain-containing protein</fullName>
    </recommendedName>
</protein>
<gene>
    <name evidence="1" type="ORF">BN990_04110</name>
</gene>
<proteinExistence type="predicted"/>
<sequence>MNQNNDKYDKETISKANEVTKSFIENNYKGVQSIELEEPYQSPMGAMTVDGKVNSKGGFSITINEDFTVAGISIEEGFPDEKDECKEKFCDY</sequence>
<evidence type="ECO:0008006" key="3">
    <source>
        <dbReference type="Google" id="ProtNLM"/>
    </source>
</evidence>
<keyword evidence="2" id="KW-1185">Reference proteome</keyword>